<dbReference type="PANTHER" id="PTHR43106:SF1">
    <property type="entry name" value="DEHYDROGENASE-RELATED"/>
    <property type="match status" value="1"/>
</dbReference>
<dbReference type="Gene3D" id="3.50.50.60">
    <property type="entry name" value="FAD/NAD(P)-binding domain"/>
    <property type="match status" value="1"/>
</dbReference>
<feature type="non-terminal residue" evidence="1">
    <location>
        <position position="243"/>
    </location>
</feature>
<dbReference type="AlphaFoldDB" id="X1IYH6"/>
<evidence type="ECO:0000313" key="1">
    <source>
        <dbReference type="EMBL" id="GAH86782.1"/>
    </source>
</evidence>
<feature type="non-terminal residue" evidence="1">
    <location>
        <position position="1"/>
    </location>
</feature>
<dbReference type="InterPro" id="IPR036188">
    <property type="entry name" value="FAD/NAD-bd_sf"/>
</dbReference>
<dbReference type="PANTHER" id="PTHR43106">
    <property type="entry name" value="DEHYDROGENASE-RELATED"/>
    <property type="match status" value="1"/>
</dbReference>
<accession>X1IYH6</accession>
<dbReference type="SUPFAM" id="SSF51905">
    <property type="entry name" value="FAD/NAD(P)-binding domain"/>
    <property type="match status" value="1"/>
</dbReference>
<reference evidence="1" key="1">
    <citation type="journal article" date="2014" name="Front. Microbiol.">
        <title>High frequency of phylogenetically diverse reductive dehalogenase-homologous genes in deep subseafloor sedimentary metagenomes.</title>
        <authorList>
            <person name="Kawai M."/>
            <person name="Futagami T."/>
            <person name="Toyoda A."/>
            <person name="Takaki Y."/>
            <person name="Nishi S."/>
            <person name="Hori S."/>
            <person name="Arai W."/>
            <person name="Tsubouchi T."/>
            <person name="Morono Y."/>
            <person name="Uchiyama I."/>
            <person name="Ito T."/>
            <person name="Fujiyama A."/>
            <person name="Inagaki F."/>
            <person name="Takami H."/>
        </authorList>
    </citation>
    <scope>NUCLEOTIDE SEQUENCE</scope>
    <source>
        <strain evidence="1">Expedition CK06-06</strain>
    </source>
</reference>
<dbReference type="EMBL" id="BARU01038639">
    <property type="protein sequence ID" value="GAH86782.1"/>
    <property type="molecule type" value="Genomic_DNA"/>
</dbReference>
<organism evidence="1">
    <name type="scientific">marine sediment metagenome</name>
    <dbReference type="NCBI Taxonomy" id="412755"/>
    <lineage>
        <taxon>unclassified sequences</taxon>
        <taxon>metagenomes</taxon>
        <taxon>ecological metagenomes</taxon>
    </lineage>
</organism>
<comment type="caution">
    <text evidence="1">The sequence shown here is derived from an EMBL/GenBank/DDBJ whole genome shotgun (WGS) entry which is preliminary data.</text>
</comment>
<protein>
    <recommendedName>
        <fullName evidence="2">FAD dependent oxidoreductase domain-containing protein</fullName>
    </recommendedName>
</protein>
<gene>
    <name evidence="1" type="ORF">S03H2_60014</name>
</gene>
<evidence type="ECO:0008006" key="2">
    <source>
        <dbReference type="Google" id="ProtNLM"/>
    </source>
</evidence>
<name>X1IYH6_9ZZZZ</name>
<sequence length="243" mass="27470">ELIEYIDDIYLEFGAPNDDICLDEDRVKALKDKAKRSGLLYIPTPIRHLGTDKCAHVLERMRSYISSKVEVLTESEVVKVLTSDNKVDGVVLANGTRYLCKNLILSPGREGSDWLMKEVKRLKLKVENNAVDIGLRVEVPAYVMKPVTDYFHESKLIYYSKQFEDQVRTFCMNPYGVVSTEKYGDVITVNGHSYAKDKTDNTNFALLVSTNFTEPFKEPIAYGKYIARLANLLGGGTIIQRLG</sequence>
<proteinExistence type="predicted"/>